<protein>
    <submittedName>
        <fullName evidence="7">CoA ester lyase</fullName>
    </submittedName>
</protein>
<dbReference type="GO" id="GO:0006107">
    <property type="term" value="P:oxaloacetate metabolic process"/>
    <property type="evidence" value="ECO:0007669"/>
    <property type="project" value="TreeGrafter"/>
</dbReference>
<feature type="binding site" evidence="5">
    <location>
        <position position="150"/>
    </location>
    <ligand>
        <name>Mg(2+)</name>
        <dbReference type="ChEBI" id="CHEBI:18420"/>
    </ligand>
</feature>
<dbReference type="GO" id="GO:0016829">
    <property type="term" value="F:lyase activity"/>
    <property type="evidence" value="ECO:0007669"/>
    <property type="project" value="UniProtKB-KW"/>
</dbReference>
<evidence type="ECO:0000256" key="4">
    <source>
        <dbReference type="PIRSR" id="PIRSR015582-1"/>
    </source>
</evidence>
<evidence type="ECO:0000256" key="3">
    <source>
        <dbReference type="ARBA" id="ARBA00022842"/>
    </source>
</evidence>
<dbReference type="InterPro" id="IPR005000">
    <property type="entry name" value="Aldolase/citrate-lyase_domain"/>
</dbReference>
<feature type="domain" description="HpcH/HpaI aldolase/citrate lyase" evidence="6">
    <location>
        <begin position="6"/>
        <end position="218"/>
    </location>
</feature>
<evidence type="ECO:0000256" key="1">
    <source>
        <dbReference type="ARBA" id="ARBA00001946"/>
    </source>
</evidence>
<keyword evidence="2 5" id="KW-0479">Metal-binding</keyword>
<evidence type="ECO:0000313" key="8">
    <source>
        <dbReference type="Proteomes" id="UP000234845"/>
    </source>
</evidence>
<accession>A0A2N5Y3P1</accession>
<sequence>MTMNPRSTLYMPAINQRAMDKARSLPADAVVFDLEDAVAPDAKELAREQLLRQLAAGGYGPRKLVVRCNALSTPWGADDLRALAGSAISTLCLPKVESVGQLQAVGNLLRQCGRDDMALWAMIEAPAGVARVESIATSDNVTALLMGTTDLAAELRLPADPTRSGLYYALGRCVLAARLAGIMALDGVFLDITDTAGLRAVCEQGRALGFDGKTLIHPGQIAIANEVFGPSAAAVEHARCLLEVWDEAMASGKAVAVLDGRLIETMHVDEARRVLDTAAHIARLDQEP</sequence>
<feature type="binding site" evidence="4">
    <location>
        <position position="67"/>
    </location>
    <ligand>
        <name>substrate</name>
    </ligand>
</feature>
<dbReference type="InterPro" id="IPR011206">
    <property type="entry name" value="Citrate_lyase_beta/mcl1/mcl2"/>
</dbReference>
<dbReference type="PANTHER" id="PTHR32308">
    <property type="entry name" value="LYASE BETA SUBUNIT, PUTATIVE (AFU_ORTHOLOGUE AFUA_4G13030)-RELATED"/>
    <property type="match status" value="1"/>
</dbReference>
<dbReference type="EMBL" id="PKLZ01000003">
    <property type="protein sequence ID" value="PLW82987.1"/>
    <property type="molecule type" value="Genomic_DNA"/>
</dbReference>
<comment type="caution">
    <text evidence="7">The sequence shown here is derived from an EMBL/GenBank/DDBJ whole genome shotgun (WGS) entry which is preliminary data.</text>
</comment>
<dbReference type="OrthoDB" id="6831788at2"/>
<organism evidence="7 8">
    <name type="scientific">Kineobactrum sediminis</name>
    <dbReference type="NCBI Taxonomy" id="1905677"/>
    <lineage>
        <taxon>Bacteria</taxon>
        <taxon>Pseudomonadati</taxon>
        <taxon>Pseudomonadota</taxon>
        <taxon>Gammaproteobacteria</taxon>
        <taxon>Cellvibrionales</taxon>
        <taxon>Halieaceae</taxon>
        <taxon>Kineobactrum</taxon>
    </lineage>
</organism>
<dbReference type="SUPFAM" id="SSF51621">
    <property type="entry name" value="Phosphoenolpyruvate/pyruvate domain"/>
    <property type="match status" value="1"/>
</dbReference>
<proteinExistence type="predicted"/>
<evidence type="ECO:0000256" key="2">
    <source>
        <dbReference type="ARBA" id="ARBA00022723"/>
    </source>
</evidence>
<feature type="binding site" evidence="5">
    <location>
        <position position="124"/>
    </location>
    <ligand>
        <name>Mg(2+)</name>
        <dbReference type="ChEBI" id="CHEBI:18420"/>
    </ligand>
</feature>
<reference evidence="8" key="1">
    <citation type="submission" date="2017-11" db="EMBL/GenBank/DDBJ databases">
        <title>The draft genome sequence of Chromatocurvus sp. F02.</title>
        <authorList>
            <person name="Du Z.-J."/>
            <person name="Chang Y.-Q."/>
        </authorList>
    </citation>
    <scope>NUCLEOTIDE SEQUENCE [LARGE SCALE GENOMIC DNA]</scope>
    <source>
        <strain evidence="8">F02</strain>
    </source>
</reference>
<comment type="cofactor">
    <cofactor evidence="1">
        <name>Mg(2+)</name>
        <dbReference type="ChEBI" id="CHEBI:18420"/>
    </cofactor>
</comment>
<feature type="binding site" evidence="4">
    <location>
        <position position="124"/>
    </location>
    <ligand>
        <name>substrate</name>
    </ligand>
</feature>
<dbReference type="InterPro" id="IPR040442">
    <property type="entry name" value="Pyrv_kinase-like_dom_sf"/>
</dbReference>
<dbReference type="GO" id="GO:0000287">
    <property type="term" value="F:magnesium ion binding"/>
    <property type="evidence" value="ECO:0007669"/>
    <property type="project" value="TreeGrafter"/>
</dbReference>
<name>A0A2N5Y3P1_9GAMM</name>
<gene>
    <name evidence="7" type="ORF">CWI75_06020</name>
</gene>
<evidence type="ECO:0000313" key="7">
    <source>
        <dbReference type="EMBL" id="PLW82987.1"/>
    </source>
</evidence>
<dbReference type="PIRSF" id="PIRSF015582">
    <property type="entry name" value="Cit_lyase_B"/>
    <property type="match status" value="1"/>
</dbReference>
<dbReference type="InterPro" id="IPR015813">
    <property type="entry name" value="Pyrv/PenolPyrv_kinase-like_dom"/>
</dbReference>
<keyword evidence="3 5" id="KW-0460">Magnesium</keyword>
<keyword evidence="7" id="KW-0456">Lyase</keyword>
<keyword evidence="8" id="KW-1185">Reference proteome</keyword>
<dbReference type="Pfam" id="PF03328">
    <property type="entry name" value="HpcH_HpaI"/>
    <property type="match status" value="1"/>
</dbReference>
<dbReference type="PANTHER" id="PTHR32308:SF10">
    <property type="entry name" value="CITRATE LYASE SUBUNIT BETA"/>
    <property type="match status" value="1"/>
</dbReference>
<dbReference type="AlphaFoldDB" id="A0A2N5Y3P1"/>
<evidence type="ECO:0000259" key="6">
    <source>
        <dbReference type="Pfam" id="PF03328"/>
    </source>
</evidence>
<dbReference type="RefSeq" id="WP_101520587.1">
    <property type="nucleotide sequence ID" value="NZ_PKLZ01000003.1"/>
</dbReference>
<dbReference type="Proteomes" id="UP000234845">
    <property type="component" value="Unassembled WGS sequence"/>
</dbReference>
<dbReference type="Gene3D" id="3.20.20.60">
    <property type="entry name" value="Phosphoenolpyruvate-binding domains"/>
    <property type="match status" value="1"/>
</dbReference>
<evidence type="ECO:0000256" key="5">
    <source>
        <dbReference type="PIRSR" id="PIRSR015582-2"/>
    </source>
</evidence>